<keyword evidence="1" id="KW-0547">Nucleotide-binding</keyword>
<gene>
    <name evidence="7" type="ORF">E0W60_03470</name>
</gene>
<dbReference type="Proteomes" id="UP000295294">
    <property type="component" value="Chromosome 1"/>
</dbReference>
<dbReference type="Pfam" id="PF02954">
    <property type="entry name" value="HTH_8"/>
    <property type="match status" value="1"/>
</dbReference>
<organism evidence="7 8">
    <name type="scientific">Cupriavidus oxalaticus</name>
    <dbReference type="NCBI Taxonomy" id="96344"/>
    <lineage>
        <taxon>Bacteria</taxon>
        <taxon>Pseudomonadati</taxon>
        <taxon>Pseudomonadota</taxon>
        <taxon>Betaproteobacteria</taxon>
        <taxon>Burkholderiales</taxon>
        <taxon>Burkholderiaceae</taxon>
        <taxon>Cupriavidus</taxon>
    </lineage>
</organism>
<dbReference type="AlphaFoldDB" id="A0A4P7L4R0"/>
<evidence type="ECO:0000256" key="2">
    <source>
        <dbReference type="ARBA" id="ARBA00022840"/>
    </source>
</evidence>
<dbReference type="InterPro" id="IPR002197">
    <property type="entry name" value="HTH_Fis"/>
</dbReference>
<evidence type="ECO:0000256" key="3">
    <source>
        <dbReference type="ARBA" id="ARBA00023015"/>
    </source>
</evidence>
<dbReference type="EMBL" id="CP038634">
    <property type="protein sequence ID" value="QBY50290.1"/>
    <property type="molecule type" value="Genomic_DNA"/>
</dbReference>
<dbReference type="InterPro" id="IPR029016">
    <property type="entry name" value="GAF-like_dom_sf"/>
</dbReference>
<evidence type="ECO:0000256" key="1">
    <source>
        <dbReference type="ARBA" id="ARBA00022741"/>
    </source>
</evidence>
<reference evidence="7 8" key="1">
    <citation type="submission" date="2019-03" db="EMBL/GenBank/DDBJ databases">
        <title>Efficiently degradation of phenoxyalkanoic acid herbicides by Cupriavidus oxalaticus strain X32.</title>
        <authorList>
            <person name="Sheng X."/>
        </authorList>
    </citation>
    <scope>NUCLEOTIDE SEQUENCE [LARGE SCALE GENOMIC DNA]</scope>
    <source>
        <strain evidence="7 8">X32</strain>
    </source>
</reference>
<dbReference type="PANTHER" id="PTHR32071:SF77">
    <property type="entry name" value="TRANSCRIPTIONAL REGULATORY PROTEIN"/>
    <property type="match status" value="1"/>
</dbReference>
<evidence type="ECO:0000313" key="8">
    <source>
        <dbReference type="Proteomes" id="UP000295294"/>
    </source>
</evidence>
<dbReference type="Gene3D" id="3.30.450.40">
    <property type="match status" value="1"/>
</dbReference>
<dbReference type="PRINTS" id="PR01590">
    <property type="entry name" value="HTHFIS"/>
</dbReference>
<protein>
    <submittedName>
        <fullName evidence="7">Sigma-54-dependent Fis family transcriptional regulator</fullName>
    </submittedName>
</protein>
<dbReference type="STRING" id="1349762.GCA_001592245_03342"/>
<dbReference type="InterPro" id="IPR025944">
    <property type="entry name" value="Sigma_54_int_dom_CS"/>
</dbReference>
<dbReference type="InterPro" id="IPR009057">
    <property type="entry name" value="Homeodomain-like_sf"/>
</dbReference>
<dbReference type="Gene3D" id="1.10.8.60">
    <property type="match status" value="1"/>
</dbReference>
<dbReference type="InterPro" id="IPR002078">
    <property type="entry name" value="Sigma_54_int"/>
</dbReference>
<keyword evidence="3" id="KW-0805">Transcription regulation</keyword>
<dbReference type="PROSITE" id="PS50045">
    <property type="entry name" value="SIGMA54_INTERACT_4"/>
    <property type="match status" value="1"/>
</dbReference>
<feature type="domain" description="Sigma-54 factor interaction" evidence="6">
    <location>
        <begin position="333"/>
        <end position="563"/>
    </location>
</feature>
<name>A0A4P7L4R0_9BURK</name>
<dbReference type="SUPFAM" id="SSF55781">
    <property type="entry name" value="GAF domain-like"/>
    <property type="match status" value="1"/>
</dbReference>
<dbReference type="InterPro" id="IPR003593">
    <property type="entry name" value="AAA+_ATPase"/>
</dbReference>
<dbReference type="InterPro" id="IPR003018">
    <property type="entry name" value="GAF"/>
</dbReference>
<proteinExistence type="predicted"/>
<dbReference type="GO" id="GO:0005524">
    <property type="term" value="F:ATP binding"/>
    <property type="evidence" value="ECO:0007669"/>
    <property type="project" value="UniProtKB-KW"/>
</dbReference>
<dbReference type="Gene3D" id="3.40.50.300">
    <property type="entry name" value="P-loop containing nucleotide triphosphate hydrolases"/>
    <property type="match status" value="1"/>
</dbReference>
<accession>A0A4P7L4R0</accession>
<evidence type="ECO:0000256" key="4">
    <source>
        <dbReference type="ARBA" id="ARBA00023125"/>
    </source>
</evidence>
<evidence type="ECO:0000256" key="5">
    <source>
        <dbReference type="ARBA" id="ARBA00023163"/>
    </source>
</evidence>
<dbReference type="GO" id="GO:0006355">
    <property type="term" value="P:regulation of DNA-templated transcription"/>
    <property type="evidence" value="ECO:0007669"/>
    <property type="project" value="InterPro"/>
</dbReference>
<dbReference type="Pfam" id="PF00158">
    <property type="entry name" value="Sigma54_activat"/>
    <property type="match status" value="1"/>
</dbReference>
<dbReference type="Pfam" id="PF25601">
    <property type="entry name" value="AAA_lid_14"/>
    <property type="match status" value="1"/>
</dbReference>
<keyword evidence="4" id="KW-0238">DNA-binding</keyword>
<evidence type="ECO:0000259" key="6">
    <source>
        <dbReference type="PROSITE" id="PS50045"/>
    </source>
</evidence>
<dbReference type="InterPro" id="IPR027417">
    <property type="entry name" value="P-loop_NTPase"/>
</dbReference>
<dbReference type="FunFam" id="3.40.50.300:FF:000006">
    <property type="entry name" value="DNA-binding transcriptional regulator NtrC"/>
    <property type="match status" value="1"/>
</dbReference>
<sequence length="653" mass="69407">MHRAAHPAADPAADLALSGVQRHGAEAGANPDDTDRAALIARAHARSAGFGLDAGHAPGYEALAARALGELVDASRDLYRHALPVMETLHAQIANTDSMVLLTDSSGVILHSLGDGDFVARARRVALAPGVSWSEPSKGTNAIGTALAEARPTIVHAGEHFLQANHQLTCSCAPIAGPTGEILGALDVSGDHRGFHRHTMALVRMSAQMIENHLFANHFPEAVLVRFHARPEFVGTLFEGMAAFTPDGAFLAANRSGLFQLGLAPHALALSGFAELFGQPVRMAMQARAAGTLHVLTLPSRVQVFARIEYRAVPVSVRQPLPDEPLPPALAALDTGDAAVAAVLRRVRKVSGRDIPILVQGRTGAGKEWLARAIHAASPRARGPFVAVNCAAIPETLIEAELFGYEEGAFTGARRRGCAGKLAQAHGGTLFLDEIGDMPLAQQVRLMRVLQERAVTPLGASHAVPVDVRVVCATHRDLRAMIADGTFREDLYYRINALVVTLPALCERSDLPVLVERILQRQREEAGPGSPVQVSAQVLASLRSHPWPGNIRQLANVLRTAAILAEGEAEIGCEHLPEGFEQECGGPVEGAPSATAAAAPASRESHGRDLRGWEVGVIREALARHKGNVSHAARELGVSRNTIYRRLKDLGDT</sequence>
<dbReference type="RefSeq" id="WP_135703039.1">
    <property type="nucleotide sequence ID" value="NZ_CP038634.1"/>
</dbReference>
<evidence type="ECO:0000313" key="7">
    <source>
        <dbReference type="EMBL" id="QBY50290.1"/>
    </source>
</evidence>
<dbReference type="PROSITE" id="PS00688">
    <property type="entry name" value="SIGMA54_INTERACT_3"/>
    <property type="match status" value="1"/>
</dbReference>
<dbReference type="PANTHER" id="PTHR32071">
    <property type="entry name" value="TRANSCRIPTIONAL REGULATORY PROTEIN"/>
    <property type="match status" value="1"/>
</dbReference>
<keyword evidence="2" id="KW-0067">ATP-binding</keyword>
<dbReference type="OrthoDB" id="9761705at2"/>
<dbReference type="Gene3D" id="1.10.10.60">
    <property type="entry name" value="Homeodomain-like"/>
    <property type="match status" value="1"/>
</dbReference>
<dbReference type="CDD" id="cd00009">
    <property type="entry name" value="AAA"/>
    <property type="match status" value="1"/>
</dbReference>
<dbReference type="InterPro" id="IPR058031">
    <property type="entry name" value="AAA_lid_NorR"/>
</dbReference>
<dbReference type="KEGG" id="cox:E0W60_03470"/>
<dbReference type="InterPro" id="IPR025943">
    <property type="entry name" value="Sigma_54_int_dom_ATP-bd_2"/>
</dbReference>
<dbReference type="SUPFAM" id="SSF52540">
    <property type="entry name" value="P-loop containing nucleoside triphosphate hydrolases"/>
    <property type="match status" value="1"/>
</dbReference>
<dbReference type="PROSITE" id="PS00676">
    <property type="entry name" value="SIGMA54_INTERACT_2"/>
    <property type="match status" value="1"/>
</dbReference>
<dbReference type="SMART" id="SM00382">
    <property type="entry name" value="AAA"/>
    <property type="match status" value="1"/>
</dbReference>
<keyword evidence="5" id="KW-0804">Transcription</keyword>
<dbReference type="SUPFAM" id="SSF46689">
    <property type="entry name" value="Homeodomain-like"/>
    <property type="match status" value="1"/>
</dbReference>
<dbReference type="GO" id="GO:0043565">
    <property type="term" value="F:sequence-specific DNA binding"/>
    <property type="evidence" value="ECO:0007669"/>
    <property type="project" value="InterPro"/>
</dbReference>
<dbReference type="Pfam" id="PF01590">
    <property type="entry name" value="GAF"/>
    <property type="match status" value="1"/>
</dbReference>